<dbReference type="AlphaFoldDB" id="A0A1R4B6J7"/>
<dbReference type="GO" id="GO:0052621">
    <property type="term" value="F:diguanylate cyclase activity"/>
    <property type="evidence" value="ECO:0007669"/>
    <property type="project" value="UniProtKB-EC"/>
</dbReference>
<feature type="domain" description="GGDEF" evidence="6">
    <location>
        <begin position="325"/>
        <end position="452"/>
    </location>
</feature>
<dbReference type="SMART" id="SM00267">
    <property type="entry name" value="GGDEF"/>
    <property type="match status" value="1"/>
</dbReference>
<keyword evidence="5" id="KW-0472">Membrane</keyword>
<name>A0A1R4B6J7_9VIBR</name>
<evidence type="ECO:0000313" key="7">
    <source>
        <dbReference type="EMBL" id="SJL84540.1"/>
    </source>
</evidence>
<keyword evidence="5" id="KW-1133">Transmembrane helix</keyword>
<keyword evidence="4" id="KW-0175">Coiled coil</keyword>
<dbReference type="InterPro" id="IPR000160">
    <property type="entry name" value="GGDEF_dom"/>
</dbReference>
<keyword evidence="7" id="KW-0808">Transferase</keyword>
<dbReference type="EC" id="2.7.7.65" evidence="2"/>
<gene>
    <name evidence="7" type="primary">ydaM_4</name>
    <name evidence="7" type="ORF">VPAL9027_02529</name>
</gene>
<dbReference type="OrthoDB" id="9812260at2"/>
<evidence type="ECO:0000256" key="2">
    <source>
        <dbReference type="ARBA" id="ARBA00012528"/>
    </source>
</evidence>
<dbReference type="NCBIfam" id="TIGR00254">
    <property type="entry name" value="GGDEF"/>
    <property type="match status" value="1"/>
</dbReference>
<dbReference type="EMBL" id="FUFT01000005">
    <property type="protein sequence ID" value="SJL84540.1"/>
    <property type="molecule type" value="Genomic_DNA"/>
</dbReference>
<dbReference type="SUPFAM" id="SSF55073">
    <property type="entry name" value="Nucleotide cyclase"/>
    <property type="match status" value="1"/>
</dbReference>
<evidence type="ECO:0000256" key="3">
    <source>
        <dbReference type="ARBA" id="ARBA00034247"/>
    </source>
</evidence>
<dbReference type="Pfam" id="PF00990">
    <property type="entry name" value="GGDEF"/>
    <property type="match status" value="1"/>
</dbReference>
<dbReference type="PANTHER" id="PTHR45138:SF9">
    <property type="entry name" value="DIGUANYLATE CYCLASE DGCM-RELATED"/>
    <property type="match status" value="1"/>
</dbReference>
<keyword evidence="5" id="KW-0812">Transmembrane</keyword>
<dbReference type="PROSITE" id="PS50887">
    <property type="entry name" value="GGDEF"/>
    <property type="match status" value="1"/>
</dbReference>
<dbReference type="InterPro" id="IPR043128">
    <property type="entry name" value="Rev_trsase/Diguanyl_cyclase"/>
</dbReference>
<keyword evidence="7" id="KW-0548">Nucleotidyltransferase</keyword>
<dbReference type="PANTHER" id="PTHR45138">
    <property type="entry name" value="REGULATORY COMPONENTS OF SENSORY TRANSDUCTION SYSTEM"/>
    <property type="match status" value="1"/>
</dbReference>
<evidence type="ECO:0000256" key="5">
    <source>
        <dbReference type="SAM" id="Phobius"/>
    </source>
</evidence>
<feature type="transmembrane region" description="Helical" evidence="5">
    <location>
        <begin position="200"/>
        <end position="223"/>
    </location>
</feature>
<dbReference type="STRING" id="1918946.VPAL9027_02529"/>
<dbReference type="Gene3D" id="3.30.70.270">
    <property type="match status" value="1"/>
</dbReference>
<protein>
    <recommendedName>
        <fullName evidence="2">diguanylate cyclase</fullName>
        <ecNumber evidence="2">2.7.7.65</ecNumber>
    </recommendedName>
</protein>
<sequence>MSLFSWSDTSIKQKIGGLFVFLLSFMLCLIVFSVYKIKQIEKEMSVVAYIDMPLSQWMRQVEFIELEQHLRLEQYQLEKAAKNSTESQYQQFIFEKQKVKKLLDKAISLINHSLSENKVYLQPEAHQKVTHAIKRYAQKSDQFERLLDTIYKQDSFTDQERIDVEKIADELEDAQKQIIFELNQLASDDANYINQHENDLLLIGAFLVLCALLIGLGLTIYIVKVIMTRITRIKSNVDTLNTSFEQQELPINLPNHVNSKDELATLEYDINIAISRLNHERTSHKKFEQELLFLLTQDKLTGAYNRYKWDEQIKNQINLAENGEYRFSLIILDVDYFKQVNDNHGHQVGDQLLQCLVTQIQRQIRKTDLLFRIGGEEFAIIAPMLTSEQAKQLANKIKQNINDLHEKGIPKFTISLGITDYQSDDTSECIFKRADDALYKAKAQGRNCIIVA</sequence>
<dbReference type="GO" id="GO:1902201">
    <property type="term" value="P:negative regulation of bacterial-type flagellum-dependent cell motility"/>
    <property type="evidence" value="ECO:0007669"/>
    <property type="project" value="TreeGrafter"/>
</dbReference>
<dbReference type="FunFam" id="3.30.70.270:FF:000001">
    <property type="entry name" value="Diguanylate cyclase domain protein"/>
    <property type="match status" value="1"/>
</dbReference>
<dbReference type="GO" id="GO:0005886">
    <property type="term" value="C:plasma membrane"/>
    <property type="evidence" value="ECO:0007669"/>
    <property type="project" value="TreeGrafter"/>
</dbReference>
<comment type="cofactor">
    <cofactor evidence="1">
        <name>Mg(2+)</name>
        <dbReference type="ChEBI" id="CHEBI:18420"/>
    </cofactor>
</comment>
<evidence type="ECO:0000256" key="1">
    <source>
        <dbReference type="ARBA" id="ARBA00001946"/>
    </source>
</evidence>
<evidence type="ECO:0000259" key="6">
    <source>
        <dbReference type="PROSITE" id="PS50887"/>
    </source>
</evidence>
<dbReference type="Proteomes" id="UP000189475">
    <property type="component" value="Unassembled WGS sequence"/>
</dbReference>
<dbReference type="RefSeq" id="WP_077314897.1">
    <property type="nucleotide sequence ID" value="NZ_AP024888.1"/>
</dbReference>
<proteinExistence type="predicted"/>
<evidence type="ECO:0000256" key="4">
    <source>
        <dbReference type="SAM" id="Coils"/>
    </source>
</evidence>
<dbReference type="GO" id="GO:0043709">
    <property type="term" value="P:cell adhesion involved in single-species biofilm formation"/>
    <property type="evidence" value="ECO:0007669"/>
    <property type="project" value="TreeGrafter"/>
</dbReference>
<accession>A0A1R4B6J7</accession>
<organism evidence="7 8">
    <name type="scientific">Vibrio palustris</name>
    <dbReference type="NCBI Taxonomy" id="1918946"/>
    <lineage>
        <taxon>Bacteria</taxon>
        <taxon>Pseudomonadati</taxon>
        <taxon>Pseudomonadota</taxon>
        <taxon>Gammaproteobacteria</taxon>
        <taxon>Vibrionales</taxon>
        <taxon>Vibrionaceae</taxon>
        <taxon>Vibrio</taxon>
    </lineage>
</organism>
<dbReference type="CDD" id="cd01949">
    <property type="entry name" value="GGDEF"/>
    <property type="match status" value="1"/>
</dbReference>
<evidence type="ECO:0000313" key="8">
    <source>
        <dbReference type="Proteomes" id="UP000189475"/>
    </source>
</evidence>
<keyword evidence="8" id="KW-1185">Reference proteome</keyword>
<comment type="catalytic activity">
    <reaction evidence="3">
        <text>2 GTP = 3',3'-c-di-GMP + 2 diphosphate</text>
        <dbReference type="Rhea" id="RHEA:24898"/>
        <dbReference type="ChEBI" id="CHEBI:33019"/>
        <dbReference type="ChEBI" id="CHEBI:37565"/>
        <dbReference type="ChEBI" id="CHEBI:58805"/>
        <dbReference type="EC" id="2.7.7.65"/>
    </reaction>
</comment>
<dbReference type="InterPro" id="IPR029787">
    <property type="entry name" value="Nucleotide_cyclase"/>
</dbReference>
<dbReference type="InterPro" id="IPR050469">
    <property type="entry name" value="Diguanylate_Cyclase"/>
</dbReference>
<feature type="coiled-coil region" evidence="4">
    <location>
        <begin position="157"/>
        <end position="184"/>
    </location>
</feature>
<reference evidence="7 8" key="1">
    <citation type="submission" date="2017-02" db="EMBL/GenBank/DDBJ databases">
        <authorList>
            <person name="Peterson S.W."/>
        </authorList>
    </citation>
    <scope>NUCLEOTIDE SEQUENCE [LARGE SCALE GENOMIC DNA]</scope>
    <source>
        <strain evidence="7 8">CECT 9027</strain>
    </source>
</reference>
<feature type="transmembrane region" description="Helical" evidence="5">
    <location>
        <begin position="15"/>
        <end position="35"/>
    </location>
</feature>